<comment type="caution">
    <text evidence="2">The sequence shown here is derived from an EMBL/GenBank/DDBJ whole genome shotgun (WGS) entry which is preliminary data.</text>
</comment>
<sequence>MADLDNYEEHSTDDSPTEATWAAAAKEVVYWAGLVLFFGLAVPSCYVGWKHPALWIDILRVVF</sequence>
<protein>
    <submittedName>
        <fullName evidence="2">Uncharacterized protein</fullName>
    </submittedName>
</protein>
<dbReference type="EMBL" id="LAZR01001578">
    <property type="protein sequence ID" value="KKN42469.1"/>
    <property type="molecule type" value="Genomic_DNA"/>
</dbReference>
<accession>A0A0F9QJ03</accession>
<feature type="transmembrane region" description="Helical" evidence="1">
    <location>
        <begin position="28"/>
        <end position="49"/>
    </location>
</feature>
<dbReference type="AlphaFoldDB" id="A0A0F9QJ03"/>
<reference evidence="2" key="1">
    <citation type="journal article" date="2015" name="Nature">
        <title>Complex archaea that bridge the gap between prokaryotes and eukaryotes.</title>
        <authorList>
            <person name="Spang A."/>
            <person name="Saw J.H."/>
            <person name="Jorgensen S.L."/>
            <person name="Zaremba-Niedzwiedzka K."/>
            <person name="Martijn J."/>
            <person name="Lind A.E."/>
            <person name="van Eijk R."/>
            <person name="Schleper C."/>
            <person name="Guy L."/>
            <person name="Ettema T.J."/>
        </authorList>
    </citation>
    <scope>NUCLEOTIDE SEQUENCE</scope>
</reference>
<keyword evidence="1" id="KW-0812">Transmembrane</keyword>
<name>A0A0F9QJ03_9ZZZZ</name>
<evidence type="ECO:0000313" key="2">
    <source>
        <dbReference type="EMBL" id="KKN42469.1"/>
    </source>
</evidence>
<proteinExistence type="predicted"/>
<gene>
    <name evidence="2" type="ORF">LCGC14_0712790</name>
</gene>
<organism evidence="2">
    <name type="scientific">marine sediment metagenome</name>
    <dbReference type="NCBI Taxonomy" id="412755"/>
    <lineage>
        <taxon>unclassified sequences</taxon>
        <taxon>metagenomes</taxon>
        <taxon>ecological metagenomes</taxon>
    </lineage>
</organism>
<keyword evidence="1" id="KW-0472">Membrane</keyword>
<keyword evidence="1" id="KW-1133">Transmembrane helix</keyword>
<evidence type="ECO:0000256" key="1">
    <source>
        <dbReference type="SAM" id="Phobius"/>
    </source>
</evidence>